<protein>
    <submittedName>
        <fullName evidence="1">Uncharacterized protein</fullName>
    </submittedName>
</protein>
<proteinExistence type="predicted"/>
<evidence type="ECO:0000313" key="1">
    <source>
        <dbReference type="EMBL" id="MBX68299.1"/>
    </source>
</evidence>
<dbReference type="EMBL" id="GGEC01087815">
    <property type="protein sequence ID" value="MBX68299.1"/>
    <property type="molecule type" value="Transcribed_RNA"/>
</dbReference>
<name>A0A2P2QMQ0_RHIMU</name>
<accession>A0A2P2QMQ0</accession>
<dbReference type="AlphaFoldDB" id="A0A2P2QMQ0"/>
<sequence length="34" mass="3828">MYLSIATSINQLKVFKLVNTGILAISLFKFQVIL</sequence>
<reference evidence="1" key="1">
    <citation type="submission" date="2018-02" db="EMBL/GenBank/DDBJ databases">
        <title>Rhizophora mucronata_Transcriptome.</title>
        <authorList>
            <person name="Meera S.P."/>
            <person name="Sreeshan A."/>
            <person name="Augustine A."/>
        </authorList>
    </citation>
    <scope>NUCLEOTIDE SEQUENCE</scope>
    <source>
        <tissue evidence="1">Leaf</tissue>
    </source>
</reference>
<organism evidence="1">
    <name type="scientific">Rhizophora mucronata</name>
    <name type="common">Asiatic mangrove</name>
    <dbReference type="NCBI Taxonomy" id="61149"/>
    <lineage>
        <taxon>Eukaryota</taxon>
        <taxon>Viridiplantae</taxon>
        <taxon>Streptophyta</taxon>
        <taxon>Embryophyta</taxon>
        <taxon>Tracheophyta</taxon>
        <taxon>Spermatophyta</taxon>
        <taxon>Magnoliopsida</taxon>
        <taxon>eudicotyledons</taxon>
        <taxon>Gunneridae</taxon>
        <taxon>Pentapetalae</taxon>
        <taxon>rosids</taxon>
        <taxon>fabids</taxon>
        <taxon>Malpighiales</taxon>
        <taxon>Rhizophoraceae</taxon>
        <taxon>Rhizophora</taxon>
    </lineage>
</organism>